<dbReference type="AlphaFoldDB" id="J9FXA0"/>
<organism evidence="1">
    <name type="scientific">gut metagenome</name>
    <dbReference type="NCBI Taxonomy" id="749906"/>
    <lineage>
        <taxon>unclassified sequences</taxon>
        <taxon>metagenomes</taxon>
        <taxon>organismal metagenomes</taxon>
    </lineage>
</organism>
<accession>J9FXA0</accession>
<name>J9FXA0_9ZZZZ</name>
<proteinExistence type="predicted"/>
<sequence length="76" mass="8862">MYCEVVFTTASYGNNKYNMDIDFGQEVGFFSNQTLVDEKGKKLRFNSIADGLNYLSKRGWYFIHNYPTKDNEQPTT</sequence>
<evidence type="ECO:0000313" key="1">
    <source>
        <dbReference type="EMBL" id="EJW94202.1"/>
    </source>
</evidence>
<comment type="caution">
    <text evidence="1">The sequence shown here is derived from an EMBL/GenBank/DDBJ whole genome shotgun (WGS) entry which is preliminary data.</text>
</comment>
<feature type="non-terminal residue" evidence="1">
    <location>
        <position position="76"/>
    </location>
</feature>
<reference evidence="1" key="1">
    <citation type="journal article" date="2012" name="PLoS ONE">
        <title>Gene sets for utilization of primary and secondary nutrition supplies in the distal gut of endangered iberian lynx.</title>
        <authorList>
            <person name="Alcaide M."/>
            <person name="Messina E."/>
            <person name="Richter M."/>
            <person name="Bargiela R."/>
            <person name="Peplies J."/>
            <person name="Huws S.A."/>
            <person name="Newbold C.J."/>
            <person name="Golyshin P.N."/>
            <person name="Simon M.A."/>
            <person name="Lopez G."/>
            <person name="Yakimov M.M."/>
            <person name="Ferrer M."/>
        </authorList>
    </citation>
    <scope>NUCLEOTIDE SEQUENCE</scope>
</reference>
<gene>
    <name evidence="1" type="ORF">EVA_17691</name>
</gene>
<dbReference type="EMBL" id="AMCI01006508">
    <property type="protein sequence ID" value="EJW94202.1"/>
    <property type="molecule type" value="Genomic_DNA"/>
</dbReference>
<protein>
    <submittedName>
        <fullName evidence="1">Uncharacterized protein</fullName>
    </submittedName>
</protein>